<dbReference type="AlphaFoldDB" id="B2WII6"/>
<dbReference type="STRING" id="426418.B2WII6"/>
<dbReference type="InParanoid" id="B2WII6"/>
<reference evidence="3" key="1">
    <citation type="journal article" date="2013" name="G3 (Bethesda)">
        <title>Comparative genomics of a plant-pathogenic fungus, Pyrenophora tritici-repentis, reveals transduplication and the impact of repeat elements on pathogenicity and population divergence.</title>
        <authorList>
            <person name="Manning V.A."/>
            <person name="Pandelova I."/>
            <person name="Dhillon B."/>
            <person name="Wilhelm L.J."/>
            <person name="Goodwin S.B."/>
            <person name="Berlin A.M."/>
            <person name="Figueroa M."/>
            <person name="Freitag M."/>
            <person name="Hane J.K."/>
            <person name="Henrissat B."/>
            <person name="Holman W.H."/>
            <person name="Kodira C.D."/>
            <person name="Martin J."/>
            <person name="Oliver R.P."/>
            <person name="Robbertse B."/>
            <person name="Schackwitz W."/>
            <person name="Schwartz D.C."/>
            <person name="Spatafora J.W."/>
            <person name="Turgeon B.G."/>
            <person name="Yandava C."/>
            <person name="Young S."/>
            <person name="Zhou S."/>
            <person name="Zeng Q."/>
            <person name="Grigoriev I.V."/>
            <person name="Ma L.-J."/>
            <person name="Ciuffetti L.M."/>
        </authorList>
    </citation>
    <scope>NUCLEOTIDE SEQUENCE [LARGE SCALE GENOMIC DNA]</scope>
    <source>
        <strain evidence="3">Pt-1C-BFP</strain>
    </source>
</reference>
<gene>
    <name evidence="2" type="ORF">PTRG_09795</name>
</gene>
<dbReference type="Proteomes" id="UP000001471">
    <property type="component" value="Unassembled WGS sequence"/>
</dbReference>
<evidence type="ECO:0000313" key="2">
    <source>
        <dbReference type="EMBL" id="EDU42846.1"/>
    </source>
</evidence>
<sequence>MLKWIYPREYEAPEDVSELQRDFMYPIGLYILADKYDVKDLMENSVGLLGSGEALDYQLADAPDGMEAGHAEAIIKAYYDTHNVPDSPMGVSIAICMVDQMGHFLKGARFKELICEYTGFGVDIVLAQMKRKSFEKLFNDPTFSDIKIRQIYKDKVTEYAAHKAVLCAHFSWFMTALTGPFQEGSASTIDIRDDDPDVFRTMMEFFYDMELKIPTVPTKGPQRSAYFKKKVAPIIHLHALAEKYDAGMLQPPAVQAFTKSTNGWPLPFTAEDLEFLVHAHYRFCSGVLCEMGKALVIFLLNSPNNYFRNPSGIHLKYVFQAKVEELVEKYGEFGADLYLLGLRTGKLVFK</sequence>
<evidence type="ECO:0000259" key="1">
    <source>
        <dbReference type="PROSITE" id="PS50097"/>
    </source>
</evidence>
<dbReference type="HOGENOM" id="CLU_052220_0_0_1"/>
<dbReference type="PROSITE" id="PS50097">
    <property type="entry name" value="BTB"/>
    <property type="match status" value="1"/>
</dbReference>
<dbReference type="InterPro" id="IPR011333">
    <property type="entry name" value="SKP1/BTB/POZ_sf"/>
</dbReference>
<dbReference type="SMART" id="SM00225">
    <property type="entry name" value="BTB"/>
    <property type="match status" value="1"/>
</dbReference>
<dbReference type="OrthoDB" id="6359816at2759"/>
<organism evidence="2 3">
    <name type="scientific">Pyrenophora tritici-repentis (strain Pt-1C-BFP)</name>
    <name type="common">Wheat tan spot fungus</name>
    <name type="synonym">Drechslera tritici-repentis</name>
    <dbReference type="NCBI Taxonomy" id="426418"/>
    <lineage>
        <taxon>Eukaryota</taxon>
        <taxon>Fungi</taxon>
        <taxon>Dikarya</taxon>
        <taxon>Ascomycota</taxon>
        <taxon>Pezizomycotina</taxon>
        <taxon>Dothideomycetes</taxon>
        <taxon>Pleosporomycetidae</taxon>
        <taxon>Pleosporales</taxon>
        <taxon>Pleosporineae</taxon>
        <taxon>Pleosporaceae</taxon>
        <taxon>Pyrenophora</taxon>
    </lineage>
</organism>
<evidence type="ECO:0000313" key="3">
    <source>
        <dbReference type="Proteomes" id="UP000001471"/>
    </source>
</evidence>
<dbReference type="SUPFAM" id="SSF54695">
    <property type="entry name" value="POZ domain"/>
    <property type="match status" value="1"/>
</dbReference>
<dbReference type="CDD" id="cd18186">
    <property type="entry name" value="BTB_POZ_ZBTB_KLHL-like"/>
    <property type="match status" value="1"/>
</dbReference>
<dbReference type="InterPro" id="IPR000210">
    <property type="entry name" value="BTB/POZ_dom"/>
</dbReference>
<dbReference type="PANTHER" id="PTHR24413">
    <property type="entry name" value="SPECKLE-TYPE POZ PROTEIN"/>
    <property type="match status" value="1"/>
</dbReference>
<name>B2WII6_PYRTR</name>
<dbReference type="EMBL" id="DS231626">
    <property type="protein sequence ID" value="EDU42846.1"/>
    <property type="molecule type" value="Genomic_DNA"/>
</dbReference>
<accession>B2WII6</accession>
<dbReference type="Pfam" id="PF00651">
    <property type="entry name" value="BTB"/>
    <property type="match status" value="1"/>
</dbReference>
<dbReference type="Gene3D" id="3.30.710.10">
    <property type="entry name" value="Potassium Channel Kv1.1, Chain A"/>
    <property type="match status" value="1"/>
</dbReference>
<dbReference type="OMA" id="WIYPREY"/>
<protein>
    <recommendedName>
        <fullName evidence="1">BTB domain-containing protein</fullName>
    </recommendedName>
</protein>
<proteinExistence type="predicted"/>
<feature type="domain" description="BTB" evidence="1">
    <location>
        <begin position="144"/>
        <end position="215"/>
    </location>
</feature>